<dbReference type="AlphaFoldDB" id="A0A095UPF6"/>
<dbReference type="OrthoDB" id="6078719at2"/>
<comment type="caution">
    <text evidence="1">The sequence shown here is derived from an EMBL/GenBank/DDBJ whole genome shotgun (WGS) entry which is preliminary data.</text>
</comment>
<dbReference type="Proteomes" id="UP000029444">
    <property type="component" value="Unassembled WGS sequence"/>
</dbReference>
<dbReference type="STRING" id="1177154.Y5S_02170"/>
<evidence type="ECO:0000313" key="2">
    <source>
        <dbReference type="Proteomes" id="UP000029444"/>
    </source>
</evidence>
<sequence length="61" mass="6918">MTHSLADMSRKEFVYECASRALAASFSNPTAKPSIASMVRDADKLWEELQEWDNARQESPL</sequence>
<protein>
    <submittedName>
        <fullName evidence="1">Uncharacterized protein</fullName>
    </submittedName>
</protein>
<keyword evidence="2" id="KW-1185">Reference proteome</keyword>
<accession>A0A095UPF6</accession>
<proteinExistence type="predicted"/>
<dbReference type="EMBL" id="ARXV01000008">
    <property type="protein sequence ID" value="KGD64415.1"/>
    <property type="molecule type" value="Genomic_DNA"/>
</dbReference>
<reference evidence="1 2" key="1">
    <citation type="submission" date="2012-09" db="EMBL/GenBank/DDBJ databases">
        <title>Genome Sequence of alkane-degrading Bacterium Alcanivorax sp. 19-m-6.</title>
        <authorList>
            <person name="Lai Q."/>
            <person name="Shao Z."/>
        </authorList>
    </citation>
    <scope>NUCLEOTIDE SEQUENCE [LARGE SCALE GENOMIC DNA]</scope>
    <source>
        <strain evidence="1 2">19-m-6</strain>
    </source>
</reference>
<gene>
    <name evidence="1" type="ORF">Y5S_02170</name>
</gene>
<organism evidence="1 2">
    <name type="scientific">Alcanivorax nanhaiticus</name>
    <dbReference type="NCBI Taxonomy" id="1177154"/>
    <lineage>
        <taxon>Bacteria</taxon>
        <taxon>Pseudomonadati</taxon>
        <taxon>Pseudomonadota</taxon>
        <taxon>Gammaproteobacteria</taxon>
        <taxon>Oceanospirillales</taxon>
        <taxon>Alcanivoracaceae</taxon>
        <taxon>Alcanivorax</taxon>
    </lineage>
</organism>
<evidence type="ECO:0000313" key="1">
    <source>
        <dbReference type="EMBL" id="KGD64415.1"/>
    </source>
</evidence>
<name>A0A095UPF6_9GAMM</name>
<dbReference type="PATRIC" id="fig|1177154.3.peg.2210"/>
<dbReference type="RefSeq" id="WP_035232992.1">
    <property type="nucleotide sequence ID" value="NZ_ARXV01000008.1"/>
</dbReference>